<feature type="transmembrane region" description="Helical" evidence="1">
    <location>
        <begin position="100"/>
        <end position="117"/>
    </location>
</feature>
<evidence type="ECO:0000256" key="1">
    <source>
        <dbReference type="SAM" id="Phobius"/>
    </source>
</evidence>
<accession>A0AAV6MHK4</accession>
<organism evidence="3 4">
    <name type="scientific">Cucurbita argyrosperma subsp. sororia</name>
    <dbReference type="NCBI Taxonomy" id="37648"/>
    <lineage>
        <taxon>Eukaryota</taxon>
        <taxon>Viridiplantae</taxon>
        <taxon>Streptophyta</taxon>
        <taxon>Embryophyta</taxon>
        <taxon>Tracheophyta</taxon>
        <taxon>Spermatophyta</taxon>
        <taxon>Magnoliopsida</taxon>
        <taxon>eudicotyledons</taxon>
        <taxon>Gunneridae</taxon>
        <taxon>Pentapetalae</taxon>
        <taxon>rosids</taxon>
        <taxon>fabids</taxon>
        <taxon>Cucurbitales</taxon>
        <taxon>Cucurbitaceae</taxon>
        <taxon>Cucurbiteae</taxon>
        <taxon>Cucurbita</taxon>
    </lineage>
</organism>
<evidence type="ECO:0008006" key="5">
    <source>
        <dbReference type="Google" id="ProtNLM"/>
    </source>
</evidence>
<feature type="signal peptide" evidence="2">
    <location>
        <begin position="1"/>
        <end position="22"/>
    </location>
</feature>
<evidence type="ECO:0000313" key="3">
    <source>
        <dbReference type="EMBL" id="KAG6581619.1"/>
    </source>
</evidence>
<dbReference type="Proteomes" id="UP000685013">
    <property type="component" value="Chromosome 14"/>
</dbReference>
<comment type="caution">
    <text evidence="3">The sequence shown here is derived from an EMBL/GenBank/DDBJ whole genome shotgun (WGS) entry which is preliminary data.</text>
</comment>
<feature type="chain" id="PRO_5043417222" description="Transmembrane protein" evidence="2">
    <location>
        <begin position="23"/>
        <end position="118"/>
    </location>
</feature>
<dbReference type="AlphaFoldDB" id="A0AAV6MHK4"/>
<dbReference type="EMBL" id="JAGKQH010000014">
    <property type="protein sequence ID" value="KAG6581619.1"/>
    <property type="molecule type" value="Genomic_DNA"/>
</dbReference>
<reference evidence="3 4" key="1">
    <citation type="journal article" date="2021" name="Hortic Res">
        <title>The domestication of Cucurbita argyrosperma as revealed by the genome of its wild relative.</title>
        <authorList>
            <person name="Barrera-Redondo J."/>
            <person name="Sanchez-de la Vega G."/>
            <person name="Aguirre-Liguori J.A."/>
            <person name="Castellanos-Morales G."/>
            <person name="Gutierrez-Guerrero Y.T."/>
            <person name="Aguirre-Dugua X."/>
            <person name="Aguirre-Planter E."/>
            <person name="Tenaillon M.I."/>
            <person name="Lira-Saade R."/>
            <person name="Eguiarte L.E."/>
        </authorList>
    </citation>
    <scope>NUCLEOTIDE SEQUENCE [LARGE SCALE GENOMIC DNA]</scope>
    <source>
        <strain evidence="3">JBR-2021</strain>
    </source>
</reference>
<feature type="non-terminal residue" evidence="3">
    <location>
        <position position="1"/>
    </location>
</feature>
<protein>
    <recommendedName>
        <fullName evidence="5">Transmembrane protein</fullName>
    </recommendedName>
</protein>
<sequence>MGVYACLLISLLLIFQTHSISSLSNGSLPISNHSFNSQPLQHHHQLLVSGRDDGEENTTTVKLVVLKAKGGRSGSAGAGTNNHRPGKAKNAAASLFEFNIIYFVLNSAGLFLFFYISS</sequence>
<keyword evidence="1" id="KW-1133">Transmembrane helix</keyword>
<keyword evidence="1" id="KW-0472">Membrane</keyword>
<gene>
    <name evidence="3" type="ORF">SDJN03_21621</name>
</gene>
<proteinExistence type="predicted"/>
<keyword evidence="4" id="KW-1185">Reference proteome</keyword>
<keyword evidence="2" id="KW-0732">Signal</keyword>
<keyword evidence="1" id="KW-0812">Transmembrane</keyword>
<evidence type="ECO:0000313" key="4">
    <source>
        <dbReference type="Proteomes" id="UP000685013"/>
    </source>
</evidence>
<name>A0AAV6MHK4_9ROSI</name>
<evidence type="ECO:0000256" key="2">
    <source>
        <dbReference type="SAM" id="SignalP"/>
    </source>
</evidence>